<dbReference type="CDD" id="cd00041">
    <property type="entry name" value="CUB"/>
    <property type="match status" value="2"/>
</dbReference>
<dbReference type="InterPro" id="IPR000569">
    <property type="entry name" value="HECT_dom"/>
</dbReference>
<reference evidence="7 8" key="1">
    <citation type="submission" date="2010-05" db="EMBL/GenBank/DDBJ databases">
        <title>The Genome Sequence of Thecamonas trahens ATCC 50062.</title>
        <authorList>
            <consortium name="The Broad Institute Genome Sequencing Platform"/>
            <person name="Russ C."/>
            <person name="Cuomo C."/>
            <person name="Shea T."/>
            <person name="Young S.K."/>
            <person name="Zeng Q."/>
            <person name="Koehrsen M."/>
            <person name="Haas B."/>
            <person name="Borodovsky M."/>
            <person name="Guigo R."/>
            <person name="Alvarado L."/>
            <person name="Berlin A."/>
            <person name="Bochicchio J."/>
            <person name="Borenstein D."/>
            <person name="Chapman S."/>
            <person name="Chen Z."/>
            <person name="Freedman E."/>
            <person name="Gellesch M."/>
            <person name="Goldberg J."/>
            <person name="Griggs A."/>
            <person name="Gujja S."/>
            <person name="Heilman E."/>
            <person name="Heiman D."/>
            <person name="Hepburn T."/>
            <person name="Howarth C."/>
            <person name="Jen D."/>
            <person name="Larson L."/>
            <person name="Mehta T."/>
            <person name="Park D."/>
            <person name="Pearson M."/>
            <person name="Roberts A."/>
            <person name="Saif S."/>
            <person name="Shenoy N."/>
            <person name="Sisk P."/>
            <person name="Stolte C."/>
            <person name="Sykes S."/>
            <person name="Thomson T."/>
            <person name="Walk T."/>
            <person name="White J."/>
            <person name="Yandava C."/>
            <person name="Burger G."/>
            <person name="Gray M.W."/>
            <person name="Holland P.W.H."/>
            <person name="King N."/>
            <person name="Lang F.B.F."/>
            <person name="Roger A.J."/>
            <person name="Ruiz-Trillo I."/>
            <person name="Lander E."/>
            <person name="Nusbaum C."/>
        </authorList>
    </citation>
    <scope>NUCLEOTIDE SEQUENCE [LARGE SCALE GENOMIC DNA]</scope>
    <source>
        <strain evidence="7 8">ATCC 50062</strain>
    </source>
</reference>
<feature type="domain" description="HECT" evidence="6">
    <location>
        <begin position="3579"/>
        <end position="3921"/>
    </location>
</feature>
<gene>
    <name evidence="7" type="ORF">AMSG_05505</name>
</gene>
<dbReference type="Pfam" id="PF00632">
    <property type="entry name" value="HECT"/>
    <property type="match status" value="1"/>
</dbReference>
<dbReference type="Gene3D" id="3.30.2410.10">
    <property type="entry name" value="Hect, E3 ligase catalytic domain"/>
    <property type="match status" value="1"/>
</dbReference>
<dbReference type="PROSITE" id="PS50237">
    <property type="entry name" value="HECT"/>
    <property type="match status" value="1"/>
</dbReference>
<dbReference type="InterPro" id="IPR035983">
    <property type="entry name" value="Hect_E3_ubiquitin_ligase"/>
</dbReference>
<dbReference type="InterPro" id="IPR003877">
    <property type="entry name" value="SPRY_dom"/>
</dbReference>
<organism evidence="7 8">
    <name type="scientific">Thecamonas trahens ATCC 50062</name>
    <dbReference type="NCBI Taxonomy" id="461836"/>
    <lineage>
        <taxon>Eukaryota</taxon>
        <taxon>Apusozoa</taxon>
        <taxon>Apusomonadida</taxon>
        <taxon>Apusomonadidae</taxon>
        <taxon>Thecamonas</taxon>
    </lineage>
</organism>
<dbReference type="RefSeq" id="XP_013757908.1">
    <property type="nucleotide sequence ID" value="XM_013902454.1"/>
</dbReference>
<evidence type="ECO:0000313" key="8">
    <source>
        <dbReference type="Proteomes" id="UP000054408"/>
    </source>
</evidence>
<proteinExistence type="predicted"/>
<evidence type="ECO:0000313" key="7">
    <source>
        <dbReference type="EMBL" id="KNC49489.1"/>
    </source>
</evidence>
<accession>A0A0L0DAV7</accession>
<feature type="region of interest" description="Disordered" evidence="4">
    <location>
        <begin position="1229"/>
        <end position="1248"/>
    </location>
</feature>
<protein>
    <submittedName>
        <fullName evidence="7">HECT domain containing 3</fullName>
    </submittedName>
</protein>
<dbReference type="InterPro" id="IPR000859">
    <property type="entry name" value="CUB_dom"/>
</dbReference>
<feature type="compositionally biased region" description="Low complexity" evidence="4">
    <location>
        <begin position="1229"/>
        <end position="1245"/>
    </location>
</feature>
<dbReference type="CDD" id="cd12885">
    <property type="entry name" value="SPRY_RanBP_like"/>
    <property type="match status" value="1"/>
</dbReference>
<evidence type="ECO:0000259" key="6">
    <source>
        <dbReference type="PROSITE" id="PS50237"/>
    </source>
</evidence>
<dbReference type="SMART" id="SM00119">
    <property type="entry name" value="HECTc"/>
    <property type="match status" value="1"/>
</dbReference>
<keyword evidence="2" id="KW-1015">Disulfide bond</keyword>
<dbReference type="PANTHER" id="PTHR46654">
    <property type="entry name" value="E3 UBIQUITIN-PROTEIN LIGASE HECTD3"/>
    <property type="match status" value="1"/>
</dbReference>
<dbReference type="GO" id="GO:0004842">
    <property type="term" value="F:ubiquitin-protein transferase activity"/>
    <property type="evidence" value="ECO:0007669"/>
    <property type="project" value="InterPro"/>
</dbReference>
<dbReference type="Gene3D" id="3.90.1750.10">
    <property type="entry name" value="Hect, E3 ligase catalytic domains"/>
    <property type="match status" value="1"/>
</dbReference>
<dbReference type="Gene3D" id="2.60.120.920">
    <property type="match status" value="1"/>
</dbReference>
<dbReference type="eggNOG" id="KOG1426">
    <property type="taxonomic scope" value="Eukaryota"/>
</dbReference>
<dbReference type="InterPro" id="IPR035914">
    <property type="entry name" value="Sperma_CUB_dom_sf"/>
</dbReference>
<evidence type="ECO:0000256" key="1">
    <source>
        <dbReference type="ARBA" id="ARBA00022786"/>
    </source>
</evidence>
<evidence type="ECO:0000259" key="5">
    <source>
        <dbReference type="PROSITE" id="PS50188"/>
    </source>
</evidence>
<dbReference type="eggNOG" id="KOG1477">
    <property type="taxonomic scope" value="Eukaryota"/>
</dbReference>
<dbReference type="Proteomes" id="UP000054408">
    <property type="component" value="Unassembled WGS sequence"/>
</dbReference>
<dbReference type="SUPFAM" id="SSF56204">
    <property type="entry name" value="Hect, E3 ligase catalytic domain"/>
    <property type="match status" value="1"/>
</dbReference>
<sequence length="3931" mass="416494">MARRQQVAAQMENVEKKSKPTTRPGEVVEVIVETPHNYSDNMDVDYEASVPGASELTLLFDPACVTENGCDWLQLYSAPGRIGQIGERLTGPSSNWPSGPIVVPGDRVYFHFHSDGSRNDWGFKCVVSGTVQRASAPVAAGDSHESLAVGAMVKTVVALLKSQSKSDPGLTASVLGIFDSLLNASPPGSLSDVSPLISTSLAEFQSYLIELLSESGGSGSAASLVKMMLSMAIARGSQLDIVKLLPTLLALPPDTSLPLRAQLAEWASSSTTVSAQLAMHAPDQNSVADFVIDWGSRPEIPVASYASDGSHIYAFGTLADSSYLSKIGTGINLTEAGYVYDSVLDPRVRPPGVQGNLSRAMVFAFASEPDHILLLTFEPVVIITWVSKATLEAENFYPAASTSGDTALWAVNELVPDTSRFLRLPLRNRPASDGLALYFYESVVPAAADSGTPPLASAFSGLQVVKVIPRRADGAAWFEFAGPVLPTFVVKYTADFPPPPATHVFGIYTNGIELVHMCLSDTSPARLARFRIPREPSAASDAVPAAEQLQLPDGLSAEMDTRESTNRGFRYSLRAYDVVNNLLWCVDGGKKMLAFPNPGYDRPDGANAVSDPFVATVRTSILDRLASGATDDSLTVAELVPLLFVLMDNYVAARSLPRFPTVAELTVFKPSSPFVWDLVSSTFTTLYELVASAANPVLADPADATPIAVYQLVVCMHMLHANLAQLALFDASAGLYGMTDELAASFMDICYALLDMEVGDSNALAFVKATTVGMLASGYTVLIPSESARITLFAALLQAKDGLTAGRHMLLDALLRHAKDPLVTALAKPDNVAVASQLLEAIVDETAAAASASLASVLPSNLADATPDALAKVAAAFDAPSPLVVFLKEVQAVVRASDEPALASLRRSYGVHLLTRTATVLEDLAVLPAGWDDAPVAIKTGYRDTLCTAFERLFGTLVPVVLIDVHSAAADASVSRVFADALVAATLAMERALAALPAFDIGAAQCETIETPHPYTNNLNLSWSFSFPGSLSITVRFDPQCRTERTHDYIAITGSDSVEHRMSGTDSWSKPISFHSDGSNVEWGVLAYVEPALSVPWIVSLQNMLSSVYVATCTELLAPGVYPSDLGTDVVSNHTKWLNHRTRPAEQALVTAALEPDVVDNADNPWAKAMDSLLASLSPPQELQLTGNARDTIMGPYVLTALNLALVAHLYHSRSLGEFLDFHRGSLGSSPASDASGDAGDAAKAAKAKKRPKPILAVGSNASPTSAVIHAFRSATDVALELRRALSPLAAPLPSATLEYLPAVVGLAPANAALDSPLPSAADLGLEPEVVSTLAPLATLVRTTLGRLRAKVVLLTGLVPAVEPQVKQHLLAAARAMLPTMEVATPMAGSTGPSKAKQRWKAAIKAARAMSSWTFWRSAMMRGLKRKLSAQEMESQVNVYKGLYSEVASFLAGDTQVSADVLARLVAHHEANARQRTMGLTAMYRLITSVSVSSFTLCELLSRMWEAFGSSYRDATFGVRSLVASQLSDAYFAVVAAAARELAAAPSTDAALVILHILNMDVRDTDKDALMNARVFSSLLKFLAPIAAGDENSSVVRRATLAVFCSLAAQVVVRSNVSEPTDAAIVRARTLISVLLVRLEACAEAAQLSSSYVFDLASLLRFVILSGEPQTAKDIRGIACSPDNLKFVLSMLLETRTLATQLVLFDILVELLPSTDGVEMETILTVGGKPLVDALLHLAGSLLLAPVPRVVPAEARALDSAETLRHAMREANLHVAYAAVALLRALQASAGWKAMVVSGVKAALDSLPDVLSWISMRASALDPAPLSPVEGKQLLAAVGALAVAGGIASPPIFVGAQATTSSGEIVTVLDVDVRSPTAPVHVAAGSGSSRRQITIPPSDVVRVADRIAPALKELDLEFDFVKQLVFAPSFAIKDKALELVHTDLLVRMQCVAEAAGGVLADQFVASGLVPALVRRALNAGTVTADEREALVRLLPSVERRAGETTIRAPYMRIANGIATEVGADTPLDHAHKYPAGGLAAPIVAEVVRTEVPLSDENLPYAADLQLELWSGKGRCLPPWAVHGAAVPAQAIGSTELVPVSGDDAGYAFTLVFALNGAAIANTAPGSVVVAWDGSVPVTVRTGVLSEARGGAATLEIALGASDAHVLDLGVLPGPDQGLSNATTHIITMSVLGNASRTAVAVLISGMAHATRLLEPGIYAPGEAFTQVSVGMPAAGSAGSMTGLISNIRVYSGEMTEPAFGGIMAPIVARVVDAPVAARGEARMCGRMANEPEATSVIELDAAAVVSSTKDAYLLEDSSPTPKDAIPVAGKVVLLLHPNNSSGAVSEAAVRKALVAQVRQMEAFGAVGVILICTAPARHEPAAALDTLGDAEFGIPVLAMVANELRGIIQAMVDAGQVRAMLELGAFRIDNCYGALRKTGGTLDTAVALLLESNDGNSAGTSLISALASDTSLVQAAAERPAVSAAGGWSRAVVLDTPVALSSIVVRGTGPLVDVEVEVFAAGKSVWTSGVLNPSTAAGDHAARCVVAELAAMLPDDADDVVAEAVVVRVPRDDRDGDGPLGPDARIEAYGSVPGLLSGKSTAVINGAFQVAVDGNPPSVAMASLCDGTPSMELDVALNVPITLTYQPQAGFLIGSIVAHVGDGIERVVVSAAASDGSSKSEGIELCVVGETQMVAKTFDPPLAGAVLTVVFEGSAPSGKSRGLLIRGVTGCLSADGSGVVTSSGSDSSWKPSFLAPVTGMRTYCDEESDASILAKGSGAETGLLKKVHGALGTMDSGVVHEPLGEIAVLAARKVASYARQALVSQIVAAWPAQVPLTVDALGEVDAVARFLLATAKNQKPMQFLLVKEKAKVPLASFLAQVRKLVADSGPAAGLELVQALLKLCVADAKDDELQRAAAIVILTQVVFEYPEAVGGAADEVHEVLLRWLWRSESVKTRGVILNALVKFLGEMLRTGMRPDKRFARAYVLLKKHMFATHSVKDAIAPVYVQNMVETLLVWEEVKALPAAAPAGAKGKAEAEGVGGDDAIDEEAIDVGEVPSLLPSALEPRTPHTAVDGWVARGLASERCVVSADVEFAPRGGSRVGYYEVRVVSLQPGTSFCGIGFINSESSEFTTRTIGVCGGTVAMHSDDGALYCNNTRGGTGQSYSTGDVIGVGVDFAASVVFFTKNGNLLGDRIQTWDVSIPFRASATLRASDNQFEFNFGDDLEARPWAYDLASYPAAEEGGSAGGSSVPVWWERTLLLNAASKALASGSTEAFSPQLLEAAYNPEIKSSDVFETGHPYDHNLDTEWSFVCPGVEYLTVTFDSNCKTENNYDYLMLYHDREKQRPVQEAKFTGTSFPSSPLRVEGDRLFAHFHSDSSNNDWGVRFTVEAPSKDVASISEKVDVESMRGQFVSRGWRLSDDAALAQMLNELAAQSRSEEPWSAAPAKLRKMLEEVWAAPERAPHGIELEDALARIPILRLFNALVKEALPLVDLRAGRAGSLTLSGRLAGLSSIIFVNMKVEFLYMLIEKTASKENKPSIHVSRILATKQMEAENPSLVDTLYGQFARALASPEMVSRIRLNDRAWKVYFKGEGSVDAGGPWRESVTVMANELEHPKVGLFTLCPNGKLGVGAYQGMHVPIASLGNKHPELFRFVGRLLGVSLRTRQCVPLSLSPVVWRALLGQDVEPREVLAEADVTTVTNMDKMLHIEDEGITAETFSGTFFETFTTHLSDGTEVELLPGGRERALTFENRGEYVELVLKAHAHAYDAALAEMRSGMADIVPLPVLSLFTWEQVELLVCGRPELDVEMLKRHTVFADGVSMEQEHVQWLFEILEEYSTEEQALFLKYVWGRTRLPVSDAAFTQPFKINASPSGATDEHLPSSHSCFNSLDLIRYSSKEIMRRKLTYAIRNVVTIDLDGGTVDRGAWA</sequence>
<name>A0A0L0DAV7_THETB</name>
<evidence type="ECO:0000256" key="3">
    <source>
        <dbReference type="PROSITE-ProRule" id="PRU00104"/>
    </source>
</evidence>
<dbReference type="InterPro" id="IPR043136">
    <property type="entry name" value="B30.2/SPRY_sf"/>
</dbReference>
<dbReference type="InterPro" id="IPR042469">
    <property type="entry name" value="HECTD3"/>
</dbReference>
<dbReference type="Pfam" id="PF00622">
    <property type="entry name" value="SPRY"/>
    <property type="match status" value="1"/>
</dbReference>
<dbReference type="OrthoDB" id="239701at2759"/>
<keyword evidence="1 3" id="KW-0833">Ubl conjugation pathway</keyword>
<dbReference type="SUPFAM" id="SSF49854">
    <property type="entry name" value="Spermadhesin, CUB domain"/>
    <property type="match status" value="3"/>
</dbReference>
<feature type="active site" description="Glycyl thioester intermediate" evidence="3">
    <location>
        <position position="3889"/>
    </location>
</feature>
<dbReference type="GeneID" id="25564910"/>
<dbReference type="InterPro" id="IPR001870">
    <property type="entry name" value="B30.2/SPRY"/>
</dbReference>
<dbReference type="InterPro" id="IPR013320">
    <property type="entry name" value="ConA-like_dom_sf"/>
</dbReference>
<dbReference type="Gene3D" id="3.30.2160.10">
    <property type="entry name" value="Hect, E3 ligase catalytic domain"/>
    <property type="match status" value="1"/>
</dbReference>
<dbReference type="PANTHER" id="PTHR46654:SF1">
    <property type="entry name" value="E3 UBIQUITIN-PROTEIN LIGASE HECTD3"/>
    <property type="match status" value="1"/>
</dbReference>
<dbReference type="EMBL" id="GL349455">
    <property type="protein sequence ID" value="KNC49489.1"/>
    <property type="molecule type" value="Genomic_DNA"/>
</dbReference>
<dbReference type="SUPFAM" id="SSF49899">
    <property type="entry name" value="Concanavalin A-like lectins/glucanases"/>
    <property type="match status" value="1"/>
</dbReference>
<dbReference type="SMART" id="SM00449">
    <property type="entry name" value="SPRY"/>
    <property type="match status" value="1"/>
</dbReference>
<dbReference type="InterPro" id="IPR044736">
    <property type="entry name" value="Gid1/RanBPM/SPLA_SPRY"/>
</dbReference>
<dbReference type="STRING" id="461836.A0A0L0DAV7"/>
<feature type="domain" description="B30.2/SPRY" evidence="5">
    <location>
        <begin position="3020"/>
        <end position="3227"/>
    </location>
</feature>
<feature type="region of interest" description="Disordered" evidence="4">
    <location>
        <begin position="1"/>
        <end position="24"/>
    </location>
</feature>
<dbReference type="PROSITE" id="PS50188">
    <property type="entry name" value="B302_SPRY"/>
    <property type="match status" value="1"/>
</dbReference>
<evidence type="ECO:0000256" key="4">
    <source>
        <dbReference type="SAM" id="MobiDB-lite"/>
    </source>
</evidence>
<keyword evidence="8" id="KW-1185">Reference proteome</keyword>
<evidence type="ECO:0000256" key="2">
    <source>
        <dbReference type="ARBA" id="ARBA00023157"/>
    </source>
</evidence>
<dbReference type="Gene3D" id="2.60.120.290">
    <property type="entry name" value="Spermadhesin, CUB domain"/>
    <property type="match status" value="2"/>
</dbReference>